<evidence type="ECO:0000313" key="1">
    <source>
        <dbReference type="EMBL" id="SDW06383.1"/>
    </source>
</evidence>
<dbReference type="STRING" id="1545044.SAMN05444276_10128"/>
<dbReference type="RefSeq" id="WP_269429072.1">
    <property type="nucleotide sequence ID" value="NZ_FNNA01000001.1"/>
</dbReference>
<dbReference type="AlphaFoldDB" id="A0A1H2QGM5"/>
<keyword evidence="2" id="KW-1185">Reference proteome</keyword>
<proteinExistence type="predicted"/>
<evidence type="ECO:0000313" key="2">
    <source>
        <dbReference type="Proteomes" id="UP000182944"/>
    </source>
</evidence>
<protein>
    <submittedName>
        <fullName evidence="1">AAA domain-containing protein</fullName>
    </submittedName>
</protein>
<dbReference type="EMBL" id="FNNA01000001">
    <property type="protein sequence ID" value="SDW06383.1"/>
    <property type="molecule type" value="Genomic_DNA"/>
</dbReference>
<dbReference type="Proteomes" id="UP000182944">
    <property type="component" value="Unassembled WGS sequence"/>
</dbReference>
<gene>
    <name evidence="1" type="ORF">SAMN05444276_10128</name>
</gene>
<reference evidence="2" key="1">
    <citation type="submission" date="2016-10" db="EMBL/GenBank/DDBJ databases">
        <authorList>
            <person name="Varghese N."/>
            <person name="Submissions S."/>
        </authorList>
    </citation>
    <scope>NUCLEOTIDE SEQUENCE [LARGE SCALE GENOMIC DNA]</scope>
    <source>
        <strain evidence="2">DSM 29303</strain>
    </source>
</reference>
<organism evidence="1 2">
    <name type="scientific">Paracoccus sanguinis</name>
    <dbReference type="NCBI Taxonomy" id="1545044"/>
    <lineage>
        <taxon>Bacteria</taxon>
        <taxon>Pseudomonadati</taxon>
        <taxon>Pseudomonadota</taxon>
        <taxon>Alphaproteobacteria</taxon>
        <taxon>Rhodobacterales</taxon>
        <taxon>Paracoccaceae</taxon>
        <taxon>Paracoccus</taxon>
    </lineage>
</organism>
<name>A0A1H2QGM5_9RHOB</name>
<dbReference type="Pfam" id="PF13479">
    <property type="entry name" value="AAA_24"/>
    <property type="match status" value="1"/>
</dbReference>
<sequence length="106" mass="11625">MALPIIGADERLAQRKGIKGVIFGRSGIGKTSLLWTLNAPTTLFLDLEAGDLAVEGLEIDTLRPRTWKECRDFAVFIGGRTRRCARISPTARRISTRSAGATAIRR</sequence>
<accession>A0A1H2QGM5</accession>